<reference evidence="9" key="1">
    <citation type="submission" date="2006-12" db="EMBL/GenBank/DDBJ databases">
        <title>Complete sequence of chromosome 1 of Verminephrobacter eiseniae EF01-2.</title>
        <authorList>
            <person name="Copeland A."/>
            <person name="Lucas S."/>
            <person name="Lapidus A."/>
            <person name="Barry K."/>
            <person name="Detter J.C."/>
            <person name="Glavina del Rio T."/>
            <person name="Dalin E."/>
            <person name="Tice H."/>
            <person name="Pitluck S."/>
            <person name="Chertkov O."/>
            <person name="Brettin T."/>
            <person name="Bruce D."/>
            <person name="Han C."/>
            <person name="Tapia R."/>
            <person name="Gilna P."/>
            <person name="Schmutz J."/>
            <person name="Larimer F."/>
            <person name="Land M."/>
            <person name="Hauser L."/>
            <person name="Kyrpides N."/>
            <person name="Kim E."/>
            <person name="Stahl D."/>
            <person name="Richardson P."/>
        </authorList>
    </citation>
    <scope>NUCLEOTIDE SEQUENCE [LARGE SCALE GENOMIC DNA]</scope>
    <source>
        <strain evidence="9">EF01-2</strain>
    </source>
</reference>
<dbReference type="InterPro" id="IPR005805">
    <property type="entry name" value="Rieske_Fe-S_prot_C"/>
</dbReference>
<gene>
    <name evidence="8" type="ordered locus">Veis_4950</name>
</gene>
<keyword evidence="4" id="KW-0411">Iron-sulfur</keyword>
<organism evidence="8 9">
    <name type="scientific">Verminephrobacter eiseniae (strain EF01-2)</name>
    <dbReference type="NCBI Taxonomy" id="391735"/>
    <lineage>
        <taxon>Bacteria</taxon>
        <taxon>Pseudomonadati</taxon>
        <taxon>Pseudomonadota</taxon>
        <taxon>Betaproteobacteria</taxon>
        <taxon>Burkholderiales</taxon>
        <taxon>Comamonadaceae</taxon>
        <taxon>Verminephrobacter</taxon>
    </lineage>
</organism>
<keyword evidence="3" id="KW-0408">Iron</keyword>
<proteinExistence type="predicted"/>
<evidence type="ECO:0000256" key="1">
    <source>
        <dbReference type="ARBA" id="ARBA00022714"/>
    </source>
</evidence>
<dbReference type="Pfam" id="PF00355">
    <property type="entry name" value="Rieske"/>
    <property type="match status" value="1"/>
</dbReference>
<dbReference type="SUPFAM" id="SSF50022">
    <property type="entry name" value="ISP domain"/>
    <property type="match status" value="1"/>
</dbReference>
<comment type="cofactor">
    <cofactor evidence="6">
        <name>[2Fe-2S] cluster</name>
        <dbReference type="ChEBI" id="CHEBI:190135"/>
    </cofactor>
</comment>
<dbReference type="PRINTS" id="PR00162">
    <property type="entry name" value="RIESKE"/>
</dbReference>
<dbReference type="HOGENOM" id="CLU_096353_0_0_4"/>
<dbReference type="GO" id="GO:0016020">
    <property type="term" value="C:membrane"/>
    <property type="evidence" value="ECO:0007669"/>
    <property type="project" value="InterPro"/>
</dbReference>
<dbReference type="Proteomes" id="UP000000374">
    <property type="component" value="Chromosome"/>
</dbReference>
<dbReference type="AlphaFoldDB" id="A1WSN0"/>
<evidence type="ECO:0000256" key="3">
    <source>
        <dbReference type="ARBA" id="ARBA00023004"/>
    </source>
</evidence>
<evidence type="ECO:0000256" key="5">
    <source>
        <dbReference type="ARBA" id="ARBA00023157"/>
    </source>
</evidence>
<evidence type="ECO:0000313" key="8">
    <source>
        <dbReference type="EMBL" id="ABM60637.1"/>
    </source>
</evidence>
<dbReference type="eggNOG" id="COG0723">
    <property type="taxonomic scope" value="Bacteria"/>
</dbReference>
<protein>
    <submittedName>
        <fullName evidence="8">Rieske (2Fe-2S) domain protein</fullName>
    </submittedName>
</protein>
<dbReference type="PANTHER" id="PTHR10134">
    <property type="entry name" value="CYTOCHROME B-C1 COMPLEX SUBUNIT RIESKE, MITOCHONDRIAL"/>
    <property type="match status" value="1"/>
</dbReference>
<dbReference type="CDD" id="cd03467">
    <property type="entry name" value="Rieske"/>
    <property type="match status" value="1"/>
</dbReference>
<dbReference type="InterPro" id="IPR017941">
    <property type="entry name" value="Rieske_2Fe-2S"/>
</dbReference>
<evidence type="ECO:0000313" key="9">
    <source>
        <dbReference type="Proteomes" id="UP000000374"/>
    </source>
</evidence>
<dbReference type="EMBL" id="CP000542">
    <property type="protein sequence ID" value="ABM60637.1"/>
    <property type="molecule type" value="Genomic_DNA"/>
</dbReference>
<dbReference type="Gene3D" id="2.102.10.10">
    <property type="entry name" value="Rieske [2Fe-2S] iron-sulphur domain"/>
    <property type="match status" value="1"/>
</dbReference>
<dbReference type="InterPro" id="IPR036922">
    <property type="entry name" value="Rieske_2Fe-2S_sf"/>
</dbReference>
<dbReference type="STRING" id="391735.Veis_4950"/>
<dbReference type="OrthoDB" id="9767869at2"/>
<keyword evidence="2" id="KW-0479">Metal-binding</keyword>
<dbReference type="InterPro" id="IPR014349">
    <property type="entry name" value="Rieske_Fe-S_prot"/>
</dbReference>
<sequence>MNPEMSSSSPGVCRCACKAAPHDPGRRQTLAGALAVLVPATALGQAGTRKPEPGDRLTFQADDRQGQPLKLADLVVGAAPTMAYPVDPTSGKALVSRANLLTVTRIAPDALKPTSAKNAADGVVAFSALCTHAGCPVTSLHPSKTQLVCNCHGSVFDACDRGTVINGPATRRLAMLPLALKDGVLTIAGRFDGPIGPPT</sequence>
<evidence type="ECO:0000256" key="2">
    <source>
        <dbReference type="ARBA" id="ARBA00022723"/>
    </source>
</evidence>
<evidence type="ECO:0000256" key="6">
    <source>
        <dbReference type="ARBA" id="ARBA00034078"/>
    </source>
</evidence>
<dbReference type="PROSITE" id="PS51296">
    <property type="entry name" value="RIESKE"/>
    <property type="match status" value="1"/>
</dbReference>
<dbReference type="GO" id="GO:0046872">
    <property type="term" value="F:metal ion binding"/>
    <property type="evidence" value="ECO:0007669"/>
    <property type="project" value="UniProtKB-KW"/>
</dbReference>
<dbReference type="GO" id="GO:0051537">
    <property type="term" value="F:2 iron, 2 sulfur cluster binding"/>
    <property type="evidence" value="ECO:0007669"/>
    <property type="project" value="UniProtKB-KW"/>
</dbReference>
<evidence type="ECO:0000256" key="4">
    <source>
        <dbReference type="ARBA" id="ARBA00023014"/>
    </source>
</evidence>
<dbReference type="KEGG" id="vei:Veis_4950"/>
<keyword evidence="1" id="KW-0001">2Fe-2S</keyword>
<feature type="domain" description="Rieske" evidence="7">
    <location>
        <begin position="92"/>
        <end position="187"/>
    </location>
</feature>
<evidence type="ECO:0000259" key="7">
    <source>
        <dbReference type="PROSITE" id="PS51296"/>
    </source>
</evidence>
<name>A1WSN0_VEREI</name>
<accession>A1WSN0</accession>
<keyword evidence="5" id="KW-1015">Disulfide bond</keyword>
<keyword evidence="9" id="KW-1185">Reference proteome</keyword>